<evidence type="ECO:0000256" key="1">
    <source>
        <dbReference type="SAM" id="Phobius"/>
    </source>
</evidence>
<organism evidence="2 3">
    <name type="scientific">Hymenobacter perfusus</name>
    <dbReference type="NCBI Taxonomy" id="1236770"/>
    <lineage>
        <taxon>Bacteria</taxon>
        <taxon>Pseudomonadati</taxon>
        <taxon>Bacteroidota</taxon>
        <taxon>Cytophagia</taxon>
        <taxon>Cytophagales</taxon>
        <taxon>Hymenobacteraceae</taxon>
        <taxon>Hymenobacter</taxon>
    </lineage>
</organism>
<accession>A0A3R9P8Q4</accession>
<dbReference type="RefSeq" id="WP_125436122.1">
    <property type="nucleotide sequence ID" value="NZ_RWIU01000001.1"/>
</dbReference>
<keyword evidence="1" id="KW-0812">Transmembrane</keyword>
<dbReference type="Proteomes" id="UP000270291">
    <property type="component" value="Unassembled WGS sequence"/>
</dbReference>
<evidence type="ECO:0000313" key="2">
    <source>
        <dbReference type="EMBL" id="RSK46622.1"/>
    </source>
</evidence>
<dbReference type="SUPFAM" id="SSF48452">
    <property type="entry name" value="TPR-like"/>
    <property type="match status" value="1"/>
</dbReference>
<name>A0A3R9P8Q4_9BACT</name>
<dbReference type="Gene3D" id="1.25.40.10">
    <property type="entry name" value="Tetratricopeptide repeat domain"/>
    <property type="match status" value="1"/>
</dbReference>
<sequence>MTLPASDLRPYLEELERFADGQMSAPEQEAFEVRLEQDAELYQAYQAYEQLSADLRWVAGHETLYQRLLALDRRLDQRQEALSRIKRRQRKVQRQWGVVAAVGVAVLLAAWWFLLRPAAPNTEAAWTRYYVPEVGLTDEVVRESRRPLLAEAMQQYRAGHYTPALYTLRRIPNSTIGQDTITYYNGIFLLSQNDPEQIKAAQPFLRRVAMQSGSRLAGRARYHLGMAYWRNQQITAARNTLRSVANDARNPYQEAARQVLSSEALPQE</sequence>
<comment type="caution">
    <text evidence="2">The sequence shown here is derived from an EMBL/GenBank/DDBJ whole genome shotgun (WGS) entry which is preliminary data.</text>
</comment>
<keyword evidence="3" id="KW-1185">Reference proteome</keyword>
<evidence type="ECO:0000313" key="3">
    <source>
        <dbReference type="Proteomes" id="UP000270291"/>
    </source>
</evidence>
<feature type="transmembrane region" description="Helical" evidence="1">
    <location>
        <begin position="96"/>
        <end position="114"/>
    </location>
</feature>
<reference evidence="2 3" key="1">
    <citation type="submission" date="2018-12" db="EMBL/GenBank/DDBJ databases">
        <authorList>
            <person name="Feng G."/>
            <person name="Zhu H."/>
        </authorList>
    </citation>
    <scope>NUCLEOTIDE SEQUENCE [LARGE SCALE GENOMIC DNA]</scope>
    <source>
        <strain evidence="2 3">LMG 26000</strain>
    </source>
</reference>
<dbReference type="AlphaFoldDB" id="A0A3R9P8Q4"/>
<evidence type="ECO:0008006" key="4">
    <source>
        <dbReference type="Google" id="ProtNLM"/>
    </source>
</evidence>
<dbReference type="EMBL" id="RWIU01000001">
    <property type="protein sequence ID" value="RSK46622.1"/>
    <property type="molecule type" value="Genomic_DNA"/>
</dbReference>
<gene>
    <name evidence="2" type="ORF">EI293_05550</name>
</gene>
<dbReference type="InterPro" id="IPR011990">
    <property type="entry name" value="TPR-like_helical_dom_sf"/>
</dbReference>
<keyword evidence="1" id="KW-1133">Transmembrane helix</keyword>
<dbReference type="OrthoDB" id="880653at2"/>
<proteinExistence type="predicted"/>
<keyword evidence="1" id="KW-0472">Membrane</keyword>
<protein>
    <recommendedName>
        <fullName evidence="4">Tetratricopeptide repeat protein</fullName>
    </recommendedName>
</protein>